<dbReference type="EC" id="2.7.13.3" evidence="3"/>
<dbReference type="CDD" id="cd06225">
    <property type="entry name" value="HAMP"/>
    <property type="match status" value="1"/>
</dbReference>
<evidence type="ECO:0000256" key="4">
    <source>
        <dbReference type="ARBA" id="ARBA00022553"/>
    </source>
</evidence>
<protein>
    <recommendedName>
        <fullName evidence="3">histidine kinase</fullName>
        <ecNumber evidence="3">2.7.13.3</ecNumber>
    </recommendedName>
</protein>
<keyword evidence="7" id="KW-0902">Two-component regulatory system</keyword>
<evidence type="ECO:0000313" key="14">
    <source>
        <dbReference type="Proteomes" id="UP000503251"/>
    </source>
</evidence>
<keyword evidence="14" id="KW-1185">Reference proteome</keyword>
<gene>
    <name evidence="13" type="ORF">E8L03_15280</name>
</gene>
<dbReference type="SMART" id="SM00388">
    <property type="entry name" value="HisKA"/>
    <property type="match status" value="1"/>
</dbReference>
<evidence type="ECO:0000259" key="10">
    <source>
        <dbReference type="PROSITE" id="PS50112"/>
    </source>
</evidence>
<dbReference type="Gene3D" id="6.10.340.10">
    <property type="match status" value="1"/>
</dbReference>
<keyword evidence="4" id="KW-0597">Phosphoprotein</keyword>
<dbReference type="PANTHER" id="PTHR43711:SF30">
    <property type="entry name" value="HISTIDINE KINASE"/>
    <property type="match status" value="1"/>
</dbReference>
<dbReference type="Pfam" id="PF00672">
    <property type="entry name" value="HAMP"/>
    <property type="match status" value="1"/>
</dbReference>
<dbReference type="InterPro" id="IPR003661">
    <property type="entry name" value="HisK_dim/P_dom"/>
</dbReference>
<evidence type="ECO:0000256" key="1">
    <source>
        <dbReference type="ARBA" id="ARBA00000085"/>
    </source>
</evidence>
<dbReference type="CDD" id="cd00082">
    <property type="entry name" value="HisKA"/>
    <property type="match status" value="1"/>
</dbReference>
<evidence type="ECO:0000256" key="7">
    <source>
        <dbReference type="ARBA" id="ARBA00023012"/>
    </source>
</evidence>
<keyword evidence="8" id="KW-0175">Coiled coil</keyword>
<dbReference type="Pfam" id="PF13426">
    <property type="entry name" value="PAS_9"/>
    <property type="match status" value="1"/>
</dbReference>
<comment type="subcellular location">
    <subcellularLocation>
        <location evidence="2">Membrane</location>
    </subcellularLocation>
</comment>
<name>A0ABX6NJK1_9BACT</name>
<dbReference type="InterPro" id="IPR004358">
    <property type="entry name" value="Sig_transdc_His_kin-like_C"/>
</dbReference>
<dbReference type="PANTHER" id="PTHR43711">
    <property type="entry name" value="TWO-COMPONENT HISTIDINE KINASE"/>
    <property type="match status" value="1"/>
</dbReference>
<dbReference type="Gene3D" id="3.30.565.10">
    <property type="entry name" value="Histidine kinase-like ATPase, C-terminal domain"/>
    <property type="match status" value="1"/>
</dbReference>
<evidence type="ECO:0000256" key="8">
    <source>
        <dbReference type="SAM" id="Coils"/>
    </source>
</evidence>
<dbReference type="Pfam" id="PF02518">
    <property type="entry name" value="HATPase_c"/>
    <property type="match status" value="1"/>
</dbReference>
<dbReference type="Proteomes" id="UP000503251">
    <property type="component" value="Chromosome"/>
</dbReference>
<dbReference type="InterPro" id="IPR036890">
    <property type="entry name" value="HATPase_C_sf"/>
</dbReference>
<dbReference type="SUPFAM" id="SSF55874">
    <property type="entry name" value="ATPase domain of HSP90 chaperone/DNA topoisomerase II/histidine kinase"/>
    <property type="match status" value="1"/>
</dbReference>
<dbReference type="SMART" id="SM00091">
    <property type="entry name" value="PAS"/>
    <property type="match status" value="1"/>
</dbReference>
<dbReference type="SMART" id="SM00387">
    <property type="entry name" value="HATPase_c"/>
    <property type="match status" value="1"/>
</dbReference>
<evidence type="ECO:0000256" key="5">
    <source>
        <dbReference type="ARBA" id="ARBA00022679"/>
    </source>
</evidence>
<organism evidence="13 14">
    <name type="scientific">Oceanidesulfovibrio marinus</name>
    <dbReference type="NCBI Taxonomy" id="370038"/>
    <lineage>
        <taxon>Bacteria</taxon>
        <taxon>Pseudomonadati</taxon>
        <taxon>Thermodesulfobacteriota</taxon>
        <taxon>Desulfovibrionia</taxon>
        <taxon>Desulfovibrionales</taxon>
        <taxon>Desulfovibrionaceae</taxon>
        <taxon>Oceanidesulfovibrio</taxon>
    </lineage>
</organism>
<proteinExistence type="predicted"/>
<reference evidence="13 14" key="1">
    <citation type="submission" date="2019-04" db="EMBL/GenBank/DDBJ databases">
        <title>Isolation and culture of sulfate reducing bacteria from the cold seep of the South China Sea.</title>
        <authorList>
            <person name="Sun C."/>
            <person name="Liu R."/>
        </authorList>
    </citation>
    <scope>NUCLEOTIDE SEQUENCE [LARGE SCALE GENOMIC DNA]</scope>
    <source>
        <strain evidence="13 14">CS1</strain>
    </source>
</reference>
<feature type="domain" description="PAS" evidence="10">
    <location>
        <begin position="381"/>
        <end position="437"/>
    </location>
</feature>
<dbReference type="InterPro" id="IPR005467">
    <property type="entry name" value="His_kinase_dom"/>
</dbReference>
<dbReference type="InterPro" id="IPR036097">
    <property type="entry name" value="HisK_dim/P_sf"/>
</dbReference>
<dbReference type="PROSITE" id="PS50113">
    <property type="entry name" value="PAC"/>
    <property type="match status" value="1"/>
</dbReference>
<dbReference type="SUPFAM" id="SSF55785">
    <property type="entry name" value="PYP-like sensor domain (PAS domain)"/>
    <property type="match status" value="1"/>
</dbReference>
<dbReference type="InterPro" id="IPR000014">
    <property type="entry name" value="PAS"/>
</dbReference>
<sequence length="803" mass="90144">MARCMKRFRLGVGRKLLLTNAAAGLLFIAFSVVVLVKLSTIEGISSSLISDSLHQIIDNSSTARKLSMAFARAASLMGNFYENEQLLEEESRRLLTDIDVLASNAHGRSLRTSLEDYRRSLVMVFESCRVVNLVLARLRRLENSGLRNMDQAEFLYTSDADASDTPRLQEQLSLLKSLKEDMLRVAVLRTEYWPKHFARDVRGGDVLAMAVNELRIQMQAYTAVGNGDAATVRAFKLAAGKYLDALGDLHRVTRNLKVATQRVNTHQDAILAEMASLDKEAANTSLAARGQIVSITNSARSQLILLAVGVLLGLVSLTQFFRLHNFQLPLENLRRGIESLRAGNLERRIDLSRDDEWSIMEEAINHMASELSRSYQSIEESASFYRSLFELGLIGMAVMDETGSGWLEINDRFCEVLRYSRDEIMTRQWSDLIHQKDYVTESIRFASLRNGEIDGYALDVRFTRGDGSIAYTMLSVKCTRTESGRIKAVYILLNDISKRVQTQQQLDAVNKNLEQLVEERSQSLLEKTRELEEANRRLRELDQLKSDFLSSISHELRTPLTSILGFAKLVNRELTRFGAQNNRDSEDITARLERMQANLDIIAREGERLTRLINEILDLSKIESGQVEWRDIICSSRALALQAMEAVEPQFQQKPGVELRLDVSKADTLVRVDPDRYLQVCINLLNNALKFTPSGSITITAQPTDEGYYRFSVQDTGVGIAPDDMERIFDKFHQAPTNDTLRDKPMGTGLGLSISSQIVDHYGGRIWVQSAPGKGSTFTFEIPSVTGHLADDQPENGAAASPE</sequence>
<dbReference type="PRINTS" id="PR00344">
    <property type="entry name" value="BCTRLSENSOR"/>
</dbReference>
<dbReference type="Gene3D" id="1.10.287.130">
    <property type="match status" value="1"/>
</dbReference>
<dbReference type="SUPFAM" id="SSF47384">
    <property type="entry name" value="Homodimeric domain of signal transducing histidine kinase"/>
    <property type="match status" value="1"/>
</dbReference>
<feature type="domain" description="HAMP" evidence="12">
    <location>
        <begin position="324"/>
        <end position="376"/>
    </location>
</feature>
<dbReference type="PROSITE" id="PS50112">
    <property type="entry name" value="PAS"/>
    <property type="match status" value="1"/>
</dbReference>
<feature type="domain" description="PAC" evidence="11">
    <location>
        <begin position="456"/>
        <end position="508"/>
    </location>
</feature>
<dbReference type="SMART" id="SM00304">
    <property type="entry name" value="HAMP"/>
    <property type="match status" value="1"/>
</dbReference>
<evidence type="ECO:0000256" key="6">
    <source>
        <dbReference type="ARBA" id="ARBA00022777"/>
    </source>
</evidence>
<dbReference type="EMBL" id="CP039543">
    <property type="protein sequence ID" value="QJT10208.1"/>
    <property type="molecule type" value="Genomic_DNA"/>
</dbReference>
<comment type="catalytic activity">
    <reaction evidence="1">
        <text>ATP + protein L-histidine = ADP + protein N-phospho-L-histidine.</text>
        <dbReference type="EC" id="2.7.13.3"/>
    </reaction>
</comment>
<dbReference type="InterPro" id="IPR003660">
    <property type="entry name" value="HAMP_dom"/>
</dbReference>
<dbReference type="InterPro" id="IPR035965">
    <property type="entry name" value="PAS-like_dom_sf"/>
</dbReference>
<keyword evidence="5" id="KW-0808">Transferase</keyword>
<dbReference type="NCBIfam" id="TIGR00229">
    <property type="entry name" value="sensory_box"/>
    <property type="match status" value="1"/>
</dbReference>
<evidence type="ECO:0000313" key="13">
    <source>
        <dbReference type="EMBL" id="QJT10208.1"/>
    </source>
</evidence>
<dbReference type="InterPro" id="IPR050736">
    <property type="entry name" value="Sensor_HK_Regulatory"/>
</dbReference>
<dbReference type="InterPro" id="IPR003594">
    <property type="entry name" value="HATPase_dom"/>
</dbReference>
<dbReference type="CDD" id="cd00130">
    <property type="entry name" value="PAS"/>
    <property type="match status" value="1"/>
</dbReference>
<evidence type="ECO:0000259" key="11">
    <source>
        <dbReference type="PROSITE" id="PS50113"/>
    </source>
</evidence>
<dbReference type="Gene3D" id="3.30.450.20">
    <property type="entry name" value="PAS domain"/>
    <property type="match status" value="1"/>
</dbReference>
<dbReference type="PROSITE" id="PS50885">
    <property type="entry name" value="HAMP"/>
    <property type="match status" value="1"/>
</dbReference>
<keyword evidence="6" id="KW-0418">Kinase</keyword>
<accession>A0ABX6NJK1</accession>
<dbReference type="Pfam" id="PF00512">
    <property type="entry name" value="HisKA"/>
    <property type="match status" value="1"/>
</dbReference>
<dbReference type="CDD" id="cd16922">
    <property type="entry name" value="HATPase_EvgS-ArcB-TorS-like"/>
    <property type="match status" value="1"/>
</dbReference>
<evidence type="ECO:0000256" key="3">
    <source>
        <dbReference type="ARBA" id="ARBA00012438"/>
    </source>
</evidence>
<evidence type="ECO:0000259" key="12">
    <source>
        <dbReference type="PROSITE" id="PS50885"/>
    </source>
</evidence>
<evidence type="ECO:0000256" key="2">
    <source>
        <dbReference type="ARBA" id="ARBA00004370"/>
    </source>
</evidence>
<feature type="coiled-coil region" evidence="8">
    <location>
        <begin position="499"/>
        <end position="551"/>
    </location>
</feature>
<dbReference type="SUPFAM" id="SSF158472">
    <property type="entry name" value="HAMP domain-like"/>
    <property type="match status" value="1"/>
</dbReference>
<dbReference type="PROSITE" id="PS50109">
    <property type="entry name" value="HIS_KIN"/>
    <property type="match status" value="1"/>
</dbReference>
<evidence type="ECO:0000259" key="9">
    <source>
        <dbReference type="PROSITE" id="PS50109"/>
    </source>
</evidence>
<feature type="domain" description="Histidine kinase" evidence="9">
    <location>
        <begin position="551"/>
        <end position="786"/>
    </location>
</feature>
<dbReference type="InterPro" id="IPR000700">
    <property type="entry name" value="PAS-assoc_C"/>
</dbReference>